<keyword evidence="7" id="KW-1185">Reference proteome</keyword>
<evidence type="ECO:0000313" key="7">
    <source>
        <dbReference type="Proteomes" id="UP000599312"/>
    </source>
</evidence>
<name>A0A931BLG4_9HYPH</name>
<feature type="transmembrane region" description="Helical" evidence="4">
    <location>
        <begin position="90"/>
        <end position="109"/>
    </location>
</feature>
<evidence type="ECO:0000256" key="3">
    <source>
        <dbReference type="ARBA" id="ARBA00023136"/>
    </source>
</evidence>
<dbReference type="CDD" id="cd17475">
    <property type="entry name" value="MFS_MT3072_like"/>
    <property type="match status" value="1"/>
</dbReference>
<feature type="transmembrane region" description="Helical" evidence="4">
    <location>
        <begin position="257"/>
        <end position="278"/>
    </location>
</feature>
<feature type="transmembrane region" description="Helical" evidence="4">
    <location>
        <begin position="355"/>
        <end position="378"/>
    </location>
</feature>
<sequence length="417" mass="43265">MQTATTTANQVRDEAPGGAALSTVLAVAVTVQTAGSFVSQGVYTLVPFWRDTFDLSQSSAALAVTAMNGGQILSMMALGRAIDRYGERSVVSLTLLAIGISLITGALVASSYVAVLALVTLLGALYASVQPGGARAILRWFPPGKRGLPTGLRQAAVPLGTAIAAFCLPLLATLYGWPVAVMAQGGIAAAGGVLFWALYREREGDGLTSAARPIPLAALIRQLLREKSFCRVLAAGIAMSAFQFTFTAHAISFMADGLGLGLVSAASFFAATQIIGILGRVLAPWLSDRFWPGQRARSLGVLMIAAAAAAVFFLALPTAPSAWTLVPVLAAIGFFGIGWYPLFLLEIAERAPRTAIAATIGFASTIGLLAMSLGPYFFGLVVDFSGYVPAWIALIVPVVLTALPLCTSNLRPACAPS</sequence>
<dbReference type="InterPro" id="IPR020846">
    <property type="entry name" value="MFS_dom"/>
</dbReference>
<reference evidence="6" key="1">
    <citation type="submission" date="2020-11" db="EMBL/GenBank/DDBJ databases">
        <authorList>
            <person name="Kim M.K."/>
        </authorList>
    </citation>
    <scope>NUCLEOTIDE SEQUENCE</scope>
    <source>
        <strain evidence="6">BT350</strain>
    </source>
</reference>
<dbReference type="InterPro" id="IPR052952">
    <property type="entry name" value="MFS-Transporter"/>
</dbReference>
<proteinExistence type="predicted"/>
<dbReference type="InterPro" id="IPR036259">
    <property type="entry name" value="MFS_trans_sf"/>
</dbReference>
<evidence type="ECO:0000256" key="1">
    <source>
        <dbReference type="ARBA" id="ARBA00022692"/>
    </source>
</evidence>
<accession>A0A931BLG4</accession>
<feature type="transmembrane region" description="Helical" evidence="4">
    <location>
        <begin position="155"/>
        <end position="175"/>
    </location>
</feature>
<dbReference type="Proteomes" id="UP000599312">
    <property type="component" value="Unassembled WGS sequence"/>
</dbReference>
<dbReference type="PANTHER" id="PTHR23527:SF1">
    <property type="entry name" value="BLL3282 PROTEIN"/>
    <property type="match status" value="1"/>
</dbReference>
<organism evidence="6 7">
    <name type="scientific">Microvirga alba</name>
    <dbReference type="NCBI Taxonomy" id="2791025"/>
    <lineage>
        <taxon>Bacteria</taxon>
        <taxon>Pseudomonadati</taxon>
        <taxon>Pseudomonadota</taxon>
        <taxon>Alphaproteobacteria</taxon>
        <taxon>Hyphomicrobiales</taxon>
        <taxon>Methylobacteriaceae</taxon>
        <taxon>Microvirga</taxon>
    </lineage>
</organism>
<dbReference type="InterPro" id="IPR011701">
    <property type="entry name" value="MFS"/>
</dbReference>
<feature type="transmembrane region" description="Helical" evidence="4">
    <location>
        <begin position="115"/>
        <end position="134"/>
    </location>
</feature>
<dbReference type="EMBL" id="JADQDO010000002">
    <property type="protein sequence ID" value="MBF9233081.1"/>
    <property type="molecule type" value="Genomic_DNA"/>
</dbReference>
<keyword evidence="3 4" id="KW-0472">Membrane</keyword>
<feature type="transmembrane region" description="Helical" evidence="4">
    <location>
        <begin position="384"/>
        <end position="403"/>
    </location>
</feature>
<feature type="transmembrane region" description="Helical" evidence="4">
    <location>
        <begin position="299"/>
        <end position="316"/>
    </location>
</feature>
<dbReference type="SUPFAM" id="SSF103473">
    <property type="entry name" value="MFS general substrate transporter"/>
    <property type="match status" value="1"/>
</dbReference>
<dbReference type="PROSITE" id="PS50850">
    <property type="entry name" value="MFS"/>
    <property type="match status" value="1"/>
</dbReference>
<dbReference type="Gene3D" id="1.20.1250.20">
    <property type="entry name" value="MFS general substrate transporter like domains"/>
    <property type="match status" value="2"/>
</dbReference>
<feature type="transmembrane region" description="Helical" evidence="4">
    <location>
        <begin position="322"/>
        <end position="343"/>
    </location>
</feature>
<feature type="transmembrane region" description="Helical" evidence="4">
    <location>
        <begin position="229"/>
        <end position="251"/>
    </location>
</feature>
<comment type="caution">
    <text evidence="6">The sequence shown here is derived from an EMBL/GenBank/DDBJ whole genome shotgun (WGS) entry which is preliminary data.</text>
</comment>
<feature type="domain" description="Major facilitator superfamily (MFS) profile" evidence="5">
    <location>
        <begin position="21"/>
        <end position="409"/>
    </location>
</feature>
<protein>
    <submittedName>
        <fullName evidence="6">MFS transporter</fullName>
    </submittedName>
</protein>
<evidence type="ECO:0000256" key="4">
    <source>
        <dbReference type="SAM" id="Phobius"/>
    </source>
</evidence>
<feature type="transmembrane region" description="Helical" evidence="4">
    <location>
        <begin position="59"/>
        <end position="78"/>
    </location>
</feature>
<feature type="transmembrane region" description="Helical" evidence="4">
    <location>
        <begin position="181"/>
        <end position="199"/>
    </location>
</feature>
<evidence type="ECO:0000256" key="2">
    <source>
        <dbReference type="ARBA" id="ARBA00022989"/>
    </source>
</evidence>
<dbReference type="PANTHER" id="PTHR23527">
    <property type="entry name" value="BLL3282 PROTEIN"/>
    <property type="match status" value="1"/>
</dbReference>
<evidence type="ECO:0000313" key="6">
    <source>
        <dbReference type="EMBL" id="MBF9233081.1"/>
    </source>
</evidence>
<evidence type="ECO:0000259" key="5">
    <source>
        <dbReference type="PROSITE" id="PS50850"/>
    </source>
</evidence>
<gene>
    <name evidence="6" type="ORF">I2H38_06775</name>
</gene>
<dbReference type="Pfam" id="PF07690">
    <property type="entry name" value="MFS_1"/>
    <property type="match status" value="1"/>
</dbReference>
<keyword evidence="1 4" id="KW-0812">Transmembrane</keyword>
<dbReference type="AlphaFoldDB" id="A0A931BLG4"/>
<keyword evidence="2 4" id="KW-1133">Transmembrane helix</keyword>
<feature type="transmembrane region" description="Helical" evidence="4">
    <location>
        <begin position="20"/>
        <end position="39"/>
    </location>
</feature>
<dbReference type="GO" id="GO:0022857">
    <property type="term" value="F:transmembrane transporter activity"/>
    <property type="evidence" value="ECO:0007669"/>
    <property type="project" value="InterPro"/>
</dbReference>